<dbReference type="Pfam" id="PF04548">
    <property type="entry name" value="AIG1"/>
    <property type="match status" value="2"/>
</dbReference>
<dbReference type="InterPro" id="IPR006703">
    <property type="entry name" value="G_AIG1"/>
</dbReference>
<evidence type="ECO:0000313" key="5">
    <source>
        <dbReference type="EMBL" id="KAI2647608.1"/>
    </source>
</evidence>
<dbReference type="InterPro" id="IPR027417">
    <property type="entry name" value="P-loop_NTPase"/>
</dbReference>
<comment type="caution">
    <text evidence="5">The sequence shown here is derived from an EMBL/GenBank/DDBJ whole genome shotgun (WGS) entry which is preliminary data.</text>
</comment>
<proteinExistence type="inferred from homology"/>
<dbReference type="PROSITE" id="PS51720">
    <property type="entry name" value="G_AIG1"/>
    <property type="match status" value="2"/>
</dbReference>
<protein>
    <submittedName>
        <fullName evidence="5">GTPase IMAP family member 8</fullName>
    </submittedName>
</protein>
<dbReference type="PANTHER" id="PTHR10903:SF170">
    <property type="entry name" value="GTPASE IMAP FAMILY MEMBER 7"/>
    <property type="match status" value="1"/>
</dbReference>
<evidence type="ECO:0000259" key="4">
    <source>
        <dbReference type="PROSITE" id="PS51720"/>
    </source>
</evidence>
<comment type="similarity">
    <text evidence="1">Belongs to the TRAFAC class TrmE-Era-EngA-EngB-Septin-like GTPase superfamily. AIG1/Toc34/Toc159-like paraseptin GTPase family. IAN subfamily.</text>
</comment>
<feature type="domain" description="AIG1-type G" evidence="4">
    <location>
        <begin position="207"/>
        <end position="406"/>
    </location>
</feature>
<dbReference type="PANTHER" id="PTHR10903">
    <property type="entry name" value="GTPASE, IMAP FAMILY MEMBER-RELATED"/>
    <property type="match status" value="1"/>
</dbReference>
<dbReference type="Gene3D" id="3.40.50.300">
    <property type="entry name" value="P-loop containing nucleotide triphosphate hydrolases"/>
    <property type="match status" value="2"/>
</dbReference>
<sequence>MSTDQDIRIVLVGKTGVGKSATGNTILGDRIFVSESRASSITKQCEYGSRMINGRQVCVVDTPGLYDTQLSNEQVLNEIMNCIRLAAPGPHVFLLVIAIGRFTEEERHIVGLIHTAFGQEVHGHMMVLFTRADDLEERTFEDYIKEAPELKKVINACEGNYHVFNNREKSNRTQVDEFMVKIEAMLKQNHNSYYSNQLFKLAYELKDQEIRIVLVGKTGAGKSATGNTILGEKIFHAESRASSITKECQFESRMINGRQVCVVDTPGLYNTKLSNEEVLKEVVNCIKLAAPGPHVFLLVMAIGRFTKEEKNTNDLIHAVFGQAVLNHMMVLFTRADDLEEWTFEDYIKERPELKQVINACRGNYHVFNNREKSDRTQVDEFMGKIVAMIKQNHNSYYSHHMFTMAQLLNSARRTTKEKDKIIADLVKEIKALQKETDKSSCSIL</sequence>
<keyword evidence="3" id="KW-0342">GTP-binding</keyword>
<evidence type="ECO:0000256" key="1">
    <source>
        <dbReference type="ARBA" id="ARBA00008535"/>
    </source>
</evidence>
<evidence type="ECO:0000256" key="3">
    <source>
        <dbReference type="ARBA" id="ARBA00023134"/>
    </source>
</evidence>
<dbReference type="EMBL" id="JACTAM010000235">
    <property type="protein sequence ID" value="KAI2647608.1"/>
    <property type="molecule type" value="Genomic_DNA"/>
</dbReference>
<accession>A0ABQ8LD63</accession>
<keyword evidence="6" id="KW-1185">Reference proteome</keyword>
<reference evidence="5 6" key="1">
    <citation type="submission" date="2022-01" db="EMBL/GenBank/DDBJ databases">
        <title>A high-quality chromosome-level genome assembly of rohu carp, Labeo rohita.</title>
        <authorList>
            <person name="Arick M.A. II"/>
            <person name="Hsu C.-Y."/>
            <person name="Magbanua Z."/>
            <person name="Pechanova O."/>
            <person name="Grover C."/>
            <person name="Miller E."/>
            <person name="Thrash A."/>
            <person name="Ezzel L."/>
            <person name="Alam S."/>
            <person name="Benzie J."/>
            <person name="Hamilton M."/>
            <person name="Karsi A."/>
            <person name="Lawrence M.L."/>
            <person name="Peterson D.G."/>
        </authorList>
    </citation>
    <scope>NUCLEOTIDE SEQUENCE [LARGE SCALE GENOMIC DNA]</scope>
    <source>
        <strain evidence="6">BAU-BD-2019</strain>
        <tissue evidence="5">Blood</tissue>
    </source>
</reference>
<dbReference type="InterPro" id="IPR045058">
    <property type="entry name" value="GIMA/IAN/Toc"/>
</dbReference>
<dbReference type="SUPFAM" id="SSF52540">
    <property type="entry name" value="P-loop containing nucleoside triphosphate hydrolases"/>
    <property type="match status" value="2"/>
</dbReference>
<keyword evidence="2" id="KW-0547">Nucleotide-binding</keyword>
<name>A0ABQ8LD63_LABRO</name>
<evidence type="ECO:0000313" key="6">
    <source>
        <dbReference type="Proteomes" id="UP000830375"/>
    </source>
</evidence>
<evidence type="ECO:0000256" key="2">
    <source>
        <dbReference type="ARBA" id="ARBA00022741"/>
    </source>
</evidence>
<dbReference type="CDD" id="cd01852">
    <property type="entry name" value="AIG1"/>
    <property type="match status" value="2"/>
</dbReference>
<organism evidence="5 6">
    <name type="scientific">Labeo rohita</name>
    <name type="common">Indian major carp</name>
    <name type="synonym">Cyprinus rohita</name>
    <dbReference type="NCBI Taxonomy" id="84645"/>
    <lineage>
        <taxon>Eukaryota</taxon>
        <taxon>Metazoa</taxon>
        <taxon>Chordata</taxon>
        <taxon>Craniata</taxon>
        <taxon>Vertebrata</taxon>
        <taxon>Euteleostomi</taxon>
        <taxon>Actinopterygii</taxon>
        <taxon>Neopterygii</taxon>
        <taxon>Teleostei</taxon>
        <taxon>Ostariophysi</taxon>
        <taxon>Cypriniformes</taxon>
        <taxon>Cyprinidae</taxon>
        <taxon>Labeoninae</taxon>
        <taxon>Labeonini</taxon>
        <taxon>Labeo</taxon>
    </lineage>
</organism>
<gene>
    <name evidence="5" type="ORF">H4Q32_027337</name>
</gene>
<feature type="domain" description="AIG1-type G" evidence="4">
    <location>
        <begin position="4"/>
        <end position="203"/>
    </location>
</feature>
<dbReference type="Proteomes" id="UP000830375">
    <property type="component" value="Unassembled WGS sequence"/>
</dbReference>